<sequence>MLGRMSGCYALPHCRLTCRPPRAARSLQTAAGSTDSKVVKIVEVGPRDGLQNEKSVVTSFVKAELVTRLGRAGMKTIEAGSFVSPKWVPQMAGTPEVLKSMERLRDAHYPVLVPNIKGLEDLFALLDSTSGEDVPLTDEIAVFTAATDAFCKANTNCTIAESLERLVPVTDRARARGLRVRGYVSVVVVCPYTGRVDYKKVKEVSRALLGMGCYEVSLGDTVGAGTPWDIRAMLETVMSGAGALPASQLAGHFHDTYGTGVPNILAALGLGLRTFDSSIAGLGGCPYSPGATGNVATEDVLYALQGSGYTTPGDLTALAKVGGWISGVLNRRNESRAGKAILAKTQREKSTVEECGRDGATVGRVAKGPVDGNVAK</sequence>
<comment type="pathway">
    <text evidence="1">Metabolic intermediate metabolism; (S)-3-hydroxy-3-methylglutaryl-CoA degradation; acetoacetate from (S)-3-hydroxy-3-methylglutaryl-CoA: step 1/1.</text>
</comment>
<evidence type="ECO:0000313" key="8">
    <source>
        <dbReference type="EMBL" id="KZT63108.1"/>
    </source>
</evidence>
<organism evidence="8 9">
    <name type="scientific">Daedalea quercina L-15889</name>
    <dbReference type="NCBI Taxonomy" id="1314783"/>
    <lineage>
        <taxon>Eukaryota</taxon>
        <taxon>Fungi</taxon>
        <taxon>Dikarya</taxon>
        <taxon>Basidiomycota</taxon>
        <taxon>Agaricomycotina</taxon>
        <taxon>Agaricomycetes</taxon>
        <taxon>Polyporales</taxon>
        <taxon>Fomitopsis</taxon>
    </lineage>
</organism>
<evidence type="ECO:0000259" key="7">
    <source>
        <dbReference type="PROSITE" id="PS50991"/>
    </source>
</evidence>
<dbReference type="UniPathway" id="UPA00896">
    <property type="reaction ID" value="UER00863"/>
</dbReference>
<evidence type="ECO:0000256" key="3">
    <source>
        <dbReference type="ARBA" id="ARBA00012910"/>
    </source>
</evidence>
<dbReference type="InterPro" id="IPR013785">
    <property type="entry name" value="Aldolase_TIM"/>
</dbReference>
<dbReference type="NCBIfam" id="NF004283">
    <property type="entry name" value="PRK05692.1"/>
    <property type="match status" value="1"/>
</dbReference>
<comment type="similarity">
    <text evidence="2">Belongs to the HMG-CoA lyase family.</text>
</comment>
<dbReference type="PANTHER" id="PTHR42738:SF7">
    <property type="entry name" value="HYDROXYMETHYLGLUTARYL-COA LYASE"/>
    <property type="match status" value="1"/>
</dbReference>
<evidence type="ECO:0000256" key="1">
    <source>
        <dbReference type="ARBA" id="ARBA00005143"/>
    </source>
</evidence>
<dbReference type="FunFam" id="3.20.20.70:FF:000201">
    <property type="entry name" value="Hydroxymethylglutaryl-CoA lyase"/>
    <property type="match status" value="1"/>
</dbReference>
<dbReference type="GO" id="GO:0046951">
    <property type="term" value="P:ketone body biosynthetic process"/>
    <property type="evidence" value="ECO:0007669"/>
    <property type="project" value="TreeGrafter"/>
</dbReference>
<dbReference type="GO" id="GO:0006552">
    <property type="term" value="P:L-leucine catabolic process"/>
    <property type="evidence" value="ECO:0007669"/>
    <property type="project" value="TreeGrafter"/>
</dbReference>
<comment type="catalytic activity">
    <reaction evidence="6">
        <text>(3S)-3-hydroxy-3-methylglutaryl-CoA = acetoacetate + acetyl-CoA</text>
        <dbReference type="Rhea" id="RHEA:24404"/>
        <dbReference type="ChEBI" id="CHEBI:13705"/>
        <dbReference type="ChEBI" id="CHEBI:43074"/>
        <dbReference type="ChEBI" id="CHEBI:57288"/>
        <dbReference type="EC" id="4.1.3.4"/>
    </reaction>
</comment>
<keyword evidence="5" id="KW-0456">Lyase</keyword>
<dbReference type="InterPro" id="IPR043594">
    <property type="entry name" value="HMGL"/>
</dbReference>
<evidence type="ECO:0000256" key="4">
    <source>
        <dbReference type="ARBA" id="ARBA00022723"/>
    </source>
</evidence>
<dbReference type="GO" id="GO:0004419">
    <property type="term" value="F:hydroxymethylglutaryl-CoA lyase activity"/>
    <property type="evidence" value="ECO:0007669"/>
    <property type="project" value="UniProtKB-EC"/>
</dbReference>
<dbReference type="InterPro" id="IPR000891">
    <property type="entry name" value="PYR_CT"/>
</dbReference>
<dbReference type="EC" id="4.1.3.4" evidence="3"/>
<accession>A0A165KGN0</accession>
<dbReference type="STRING" id="1314783.A0A165KGN0"/>
<dbReference type="Proteomes" id="UP000076727">
    <property type="component" value="Unassembled WGS sequence"/>
</dbReference>
<name>A0A165KGN0_9APHY</name>
<keyword evidence="4" id="KW-0479">Metal-binding</keyword>
<evidence type="ECO:0000256" key="6">
    <source>
        <dbReference type="ARBA" id="ARBA00049877"/>
    </source>
</evidence>
<dbReference type="PROSITE" id="PS50991">
    <property type="entry name" value="PYR_CT"/>
    <property type="match status" value="1"/>
</dbReference>
<protein>
    <recommendedName>
        <fullName evidence="3">hydroxymethylglutaryl-CoA lyase</fullName>
        <ecNumber evidence="3">4.1.3.4</ecNumber>
    </recommendedName>
</protein>
<evidence type="ECO:0000256" key="5">
    <source>
        <dbReference type="ARBA" id="ARBA00023239"/>
    </source>
</evidence>
<proteinExistence type="inferred from homology"/>
<dbReference type="OrthoDB" id="1905920at2759"/>
<dbReference type="PANTHER" id="PTHR42738">
    <property type="entry name" value="HYDROXYMETHYLGLUTARYL-COA LYASE"/>
    <property type="match status" value="1"/>
</dbReference>
<dbReference type="Pfam" id="PF00682">
    <property type="entry name" value="HMGL-like"/>
    <property type="match status" value="1"/>
</dbReference>
<reference evidence="8 9" key="1">
    <citation type="journal article" date="2016" name="Mol. Biol. Evol.">
        <title>Comparative Genomics of Early-Diverging Mushroom-Forming Fungi Provides Insights into the Origins of Lignocellulose Decay Capabilities.</title>
        <authorList>
            <person name="Nagy L.G."/>
            <person name="Riley R."/>
            <person name="Tritt A."/>
            <person name="Adam C."/>
            <person name="Daum C."/>
            <person name="Floudas D."/>
            <person name="Sun H."/>
            <person name="Yadav J.S."/>
            <person name="Pangilinan J."/>
            <person name="Larsson K.H."/>
            <person name="Matsuura K."/>
            <person name="Barry K."/>
            <person name="Labutti K."/>
            <person name="Kuo R."/>
            <person name="Ohm R.A."/>
            <person name="Bhattacharya S.S."/>
            <person name="Shirouzu T."/>
            <person name="Yoshinaga Y."/>
            <person name="Martin F.M."/>
            <person name="Grigoriev I.V."/>
            <person name="Hibbett D.S."/>
        </authorList>
    </citation>
    <scope>NUCLEOTIDE SEQUENCE [LARGE SCALE GENOMIC DNA]</scope>
    <source>
        <strain evidence="8 9">L-15889</strain>
    </source>
</reference>
<dbReference type="GO" id="GO:0046872">
    <property type="term" value="F:metal ion binding"/>
    <property type="evidence" value="ECO:0007669"/>
    <property type="project" value="UniProtKB-KW"/>
</dbReference>
<dbReference type="Gene3D" id="3.20.20.70">
    <property type="entry name" value="Aldolase class I"/>
    <property type="match status" value="1"/>
</dbReference>
<dbReference type="AlphaFoldDB" id="A0A165KGN0"/>
<evidence type="ECO:0000313" key="9">
    <source>
        <dbReference type="Proteomes" id="UP000076727"/>
    </source>
</evidence>
<dbReference type="CDD" id="cd07938">
    <property type="entry name" value="DRE_TIM_HMGL"/>
    <property type="match status" value="1"/>
</dbReference>
<dbReference type="SUPFAM" id="SSF51569">
    <property type="entry name" value="Aldolase"/>
    <property type="match status" value="1"/>
</dbReference>
<gene>
    <name evidence="8" type="ORF">DAEQUDRAFT_815831</name>
</gene>
<feature type="domain" description="Pyruvate carboxyltransferase" evidence="7">
    <location>
        <begin position="39"/>
        <end position="319"/>
    </location>
</feature>
<evidence type="ECO:0000256" key="2">
    <source>
        <dbReference type="ARBA" id="ARBA00009405"/>
    </source>
</evidence>
<dbReference type="EMBL" id="KV429258">
    <property type="protein sequence ID" value="KZT63108.1"/>
    <property type="molecule type" value="Genomic_DNA"/>
</dbReference>
<keyword evidence="9" id="KW-1185">Reference proteome</keyword>